<keyword evidence="12" id="KW-1185">Reference proteome</keyword>
<dbReference type="Proteomes" id="UP000192783">
    <property type="component" value="Unassembled WGS sequence"/>
</dbReference>
<comment type="catalytic activity">
    <reaction evidence="1 8">
        <text>1-(2-carboxyphenylamino)-1-deoxy-D-ribulose 5-phosphate + H(+) = (1S,2R)-1-C-(indol-3-yl)glycerol 3-phosphate + CO2 + H2O</text>
        <dbReference type="Rhea" id="RHEA:23476"/>
        <dbReference type="ChEBI" id="CHEBI:15377"/>
        <dbReference type="ChEBI" id="CHEBI:15378"/>
        <dbReference type="ChEBI" id="CHEBI:16526"/>
        <dbReference type="ChEBI" id="CHEBI:58613"/>
        <dbReference type="ChEBI" id="CHEBI:58866"/>
        <dbReference type="EC" id="4.1.1.48"/>
    </reaction>
</comment>
<evidence type="ECO:0000313" key="11">
    <source>
        <dbReference type="EMBL" id="SMC26780.1"/>
    </source>
</evidence>
<evidence type="ECO:0000256" key="9">
    <source>
        <dbReference type="SAM" id="MobiDB-lite"/>
    </source>
</evidence>
<feature type="domain" description="Indole-3-glycerol phosphate synthase" evidence="10">
    <location>
        <begin position="4"/>
        <end position="258"/>
    </location>
</feature>
<gene>
    <name evidence="8" type="primary">trpC</name>
    <name evidence="11" type="ORF">SAMN02746041_02766</name>
</gene>
<dbReference type="RefSeq" id="WP_084058689.1">
    <property type="nucleotide sequence ID" value="NZ_FWXF01000018.1"/>
</dbReference>
<keyword evidence="7 8" id="KW-0456">Lyase</keyword>
<dbReference type="InterPro" id="IPR001468">
    <property type="entry name" value="Indole-3-GlycerolPSynthase_CS"/>
</dbReference>
<dbReference type="PROSITE" id="PS00614">
    <property type="entry name" value="IGPS"/>
    <property type="match status" value="1"/>
</dbReference>
<evidence type="ECO:0000313" key="12">
    <source>
        <dbReference type="Proteomes" id="UP000192783"/>
    </source>
</evidence>
<evidence type="ECO:0000256" key="5">
    <source>
        <dbReference type="ARBA" id="ARBA00022822"/>
    </source>
</evidence>
<dbReference type="UniPathway" id="UPA00035">
    <property type="reaction ID" value="UER00043"/>
</dbReference>
<evidence type="ECO:0000256" key="8">
    <source>
        <dbReference type="HAMAP-Rule" id="MF_00134"/>
    </source>
</evidence>
<dbReference type="InterPro" id="IPR013798">
    <property type="entry name" value="Indole-3-glycerol_P_synth_dom"/>
</dbReference>
<dbReference type="EC" id="4.1.1.48" evidence="8"/>
<comment type="pathway">
    <text evidence="2 8">Amino-acid biosynthesis; L-tryptophan biosynthesis; L-tryptophan from chorismate: step 4/5.</text>
</comment>
<dbReference type="SUPFAM" id="SSF51366">
    <property type="entry name" value="Ribulose-phoshate binding barrel"/>
    <property type="match status" value="1"/>
</dbReference>
<dbReference type="Pfam" id="PF00218">
    <property type="entry name" value="IGPS"/>
    <property type="match status" value="1"/>
</dbReference>
<comment type="similarity">
    <text evidence="8">Belongs to the TrpC family.</text>
</comment>
<sequence>MGILSKILEVKRREVQEARRREPLSRLQRRAQEAPPARPFVERLSAPGPAGANVIAEIKRASPSKGTIRSHLDPPSHAWAYQRAGAAALSVLTDRSFFQGSEQDLQSARTAVSLPVLRKDFVIDEYQIYEARAMGADAVLLIVRAVSPSFLRDALSLCRELGLGALVEVHDERELETALACDAPLVGVNNRDLATFRTDIQTSIRLKTLLPAHTPLVAESGIGSRQDVETLLEAGIFNFLVGTSLVRAPDPERALQSLLGTAPTRQGI</sequence>
<name>A0A1W1XS28_9BACT</name>
<dbReference type="InterPro" id="IPR013785">
    <property type="entry name" value="Aldolase_TIM"/>
</dbReference>
<keyword evidence="6 8" id="KW-0057">Aromatic amino acid biosynthesis</keyword>
<reference evidence="11" key="1">
    <citation type="submission" date="2017-04" db="EMBL/GenBank/DDBJ databases">
        <authorList>
            <person name="Afonso C.L."/>
            <person name="Miller P.J."/>
            <person name="Scott M.A."/>
            <person name="Spackman E."/>
            <person name="Goraichik I."/>
            <person name="Dimitrov K.M."/>
            <person name="Suarez D.L."/>
            <person name="Swayne D.E."/>
        </authorList>
    </citation>
    <scope>NUCLEOTIDE SEQUENCE [LARGE SCALE GENOMIC DNA]</scope>
    <source>
        <strain evidence="11">DSM 13146</strain>
    </source>
</reference>
<dbReference type="CDD" id="cd00331">
    <property type="entry name" value="IGPS"/>
    <property type="match status" value="1"/>
</dbReference>
<dbReference type="PANTHER" id="PTHR22854">
    <property type="entry name" value="TRYPTOPHAN BIOSYNTHESIS PROTEIN"/>
    <property type="match status" value="1"/>
</dbReference>
<evidence type="ECO:0000256" key="6">
    <source>
        <dbReference type="ARBA" id="ARBA00023141"/>
    </source>
</evidence>
<dbReference type="HAMAP" id="MF_00134_B">
    <property type="entry name" value="IGPS_B"/>
    <property type="match status" value="1"/>
</dbReference>
<dbReference type="NCBIfam" id="NF001377">
    <property type="entry name" value="PRK00278.2-4"/>
    <property type="match status" value="1"/>
</dbReference>
<keyword evidence="4 8" id="KW-0210">Decarboxylase</keyword>
<organism evidence="11 12">
    <name type="scientific">Desulfacinum hydrothermale DSM 13146</name>
    <dbReference type="NCBI Taxonomy" id="1121390"/>
    <lineage>
        <taxon>Bacteria</taxon>
        <taxon>Pseudomonadati</taxon>
        <taxon>Thermodesulfobacteriota</taxon>
        <taxon>Syntrophobacteria</taxon>
        <taxon>Syntrophobacterales</taxon>
        <taxon>Syntrophobacteraceae</taxon>
        <taxon>Desulfacinum</taxon>
    </lineage>
</organism>
<dbReference type="InterPro" id="IPR011060">
    <property type="entry name" value="RibuloseP-bd_barrel"/>
</dbReference>
<dbReference type="EMBL" id="FWXF01000018">
    <property type="protein sequence ID" value="SMC26780.1"/>
    <property type="molecule type" value="Genomic_DNA"/>
</dbReference>
<dbReference type="GO" id="GO:0004425">
    <property type="term" value="F:indole-3-glycerol-phosphate synthase activity"/>
    <property type="evidence" value="ECO:0007669"/>
    <property type="project" value="UniProtKB-UniRule"/>
</dbReference>
<dbReference type="AlphaFoldDB" id="A0A1W1XS28"/>
<accession>A0A1W1XS28</accession>
<keyword evidence="5 8" id="KW-0822">Tryptophan biosynthesis</keyword>
<dbReference type="FunFam" id="3.20.20.70:FF:000024">
    <property type="entry name" value="Indole-3-glycerol phosphate synthase"/>
    <property type="match status" value="1"/>
</dbReference>
<evidence type="ECO:0000256" key="4">
    <source>
        <dbReference type="ARBA" id="ARBA00022793"/>
    </source>
</evidence>
<keyword evidence="3 8" id="KW-0028">Amino-acid biosynthesis</keyword>
<evidence type="ECO:0000256" key="7">
    <source>
        <dbReference type="ARBA" id="ARBA00023239"/>
    </source>
</evidence>
<dbReference type="STRING" id="1121390.SAMN02746041_02766"/>
<dbReference type="GO" id="GO:0004640">
    <property type="term" value="F:phosphoribosylanthranilate isomerase activity"/>
    <property type="evidence" value="ECO:0007669"/>
    <property type="project" value="TreeGrafter"/>
</dbReference>
<dbReference type="InterPro" id="IPR045186">
    <property type="entry name" value="Indole-3-glycerol_P_synth"/>
</dbReference>
<dbReference type="OrthoDB" id="9804217at2"/>
<evidence type="ECO:0000259" key="10">
    <source>
        <dbReference type="Pfam" id="PF00218"/>
    </source>
</evidence>
<evidence type="ECO:0000256" key="3">
    <source>
        <dbReference type="ARBA" id="ARBA00022605"/>
    </source>
</evidence>
<evidence type="ECO:0000256" key="1">
    <source>
        <dbReference type="ARBA" id="ARBA00001633"/>
    </source>
</evidence>
<feature type="region of interest" description="Disordered" evidence="9">
    <location>
        <begin position="18"/>
        <end position="37"/>
    </location>
</feature>
<evidence type="ECO:0000256" key="2">
    <source>
        <dbReference type="ARBA" id="ARBA00004696"/>
    </source>
</evidence>
<proteinExistence type="inferred from homology"/>
<dbReference type="Gene3D" id="3.20.20.70">
    <property type="entry name" value="Aldolase class I"/>
    <property type="match status" value="1"/>
</dbReference>
<protein>
    <recommendedName>
        <fullName evidence="8">Indole-3-glycerol phosphate synthase</fullName>
        <shortName evidence="8">IGPS</shortName>
        <ecNumber evidence="8">4.1.1.48</ecNumber>
    </recommendedName>
</protein>
<dbReference type="PANTHER" id="PTHR22854:SF2">
    <property type="entry name" value="INDOLE-3-GLYCEROL-PHOSPHATE SYNTHASE"/>
    <property type="match status" value="1"/>
</dbReference>
<dbReference type="GO" id="GO:0000162">
    <property type="term" value="P:L-tryptophan biosynthetic process"/>
    <property type="evidence" value="ECO:0007669"/>
    <property type="project" value="UniProtKB-UniRule"/>
</dbReference>